<dbReference type="AlphaFoldDB" id="A0A2Z2K9B8"/>
<accession>A0A2Z2K9B8</accession>
<dbReference type="EMBL" id="CP021780">
    <property type="protein sequence ID" value="ASA21987.1"/>
    <property type="molecule type" value="Genomic_DNA"/>
</dbReference>
<name>A0A2Z2K9B8_9BACL</name>
<feature type="region of interest" description="Disordered" evidence="1">
    <location>
        <begin position="89"/>
        <end position="203"/>
    </location>
</feature>
<dbReference type="RefSeq" id="WP_087915992.1">
    <property type="nucleotide sequence ID" value="NZ_CP021780.1"/>
</dbReference>
<dbReference type="OrthoDB" id="2654617at2"/>
<keyword evidence="3" id="KW-1185">Reference proteome</keyword>
<reference evidence="2 3" key="1">
    <citation type="submission" date="2017-06" db="EMBL/GenBank/DDBJ databases">
        <title>Complete genome sequence of Paenibacillus donghaensis KCTC 13049T isolated from East Sea sediment, South Korea.</title>
        <authorList>
            <person name="Jung B.K."/>
            <person name="Hong S.-J."/>
            <person name="Shin J.-H."/>
        </authorList>
    </citation>
    <scope>NUCLEOTIDE SEQUENCE [LARGE SCALE GENOMIC DNA]</scope>
    <source>
        <strain evidence="2 3">KCTC 13049</strain>
    </source>
</reference>
<proteinExistence type="predicted"/>
<organism evidence="2 3">
    <name type="scientific">Paenibacillus donghaensis</name>
    <dbReference type="NCBI Taxonomy" id="414771"/>
    <lineage>
        <taxon>Bacteria</taxon>
        <taxon>Bacillati</taxon>
        <taxon>Bacillota</taxon>
        <taxon>Bacilli</taxon>
        <taxon>Bacillales</taxon>
        <taxon>Paenibacillaceae</taxon>
        <taxon>Paenibacillus</taxon>
    </lineage>
</organism>
<evidence type="ECO:0000313" key="3">
    <source>
        <dbReference type="Proteomes" id="UP000249890"/>
    </source>
</evidence>
<protein>
    <submittedName>
        <fullName evidence="2">Uncharacterized protein</fullName>
    </submittedName>
</protein>
<evidence type="ECO:0000256" key="1">
    <source>
        <dbReference type="SAM" id="MobiDB-lite"/>
    </source>
</evidence>
<sequence length="279" mass="30295">MIKDYAKFSATIAKGIKVGDADVEVKLLVPLKVMQENFLFLSSNQGEKINVFLGDPQAAFDFDEEDGDIYREVTGRRVTTDASGVVTSIEEREGNDPDQVVLFDQDGEGSSTAEEGSEGENNTDPEHAEDQSEGQQEGVETDPDRGEGDQDESLEPEWLTGEGDGSGAEGEEDEAASGENVGEENQGQEDEAEGAGTPEDVSKDALEAFILTNRPIYDDIEIDGTPILFPELLQERLELKKTWKEIAQEKEVSPAVLSAKWGAYKKRVERKMKGGGGAA</sequence>
<dbReference type="KEGG" id="pdh:B9T62_15095"/>
<gene>
    <name evidence="2" type="ORF">B9T62_15095</name>
</gene>
<evidence type="ECO:0000313" key="2">
    <source>
        <dbReference type="EMBL" id="ASA21987.1"/>
    </source>
</evidence>
<dbReference type="Proteomes" id="UP000249890">
    <property type="component" value="Chromosome"/>
</dbReference>